<dbReference type="EMBL" id="FQZS01000031">
    <property type="protein sequence ID" value="SHJ33106.1"/>
    <property type="molecule type" value="Genomic_DNA"/>
</dbReference>
<reference evidence="2 3" key="1">
    <citation type="submission" date="2016-11" db="EMBL/GenBank/DDBJ databases">
        <authorList>
            <person name="Jaros S."/>
            <person name="Januszkiewicz K."/>
            <person name="Wedrychowicz H."/>
        </authorList>
    </citation>
    <scope>NUCLEOTIDE SEQUENCE [LARGE SCALE GENOMIC DNA]</scope>
    <source>
        <strain evidence="2 3">DSM 19022</strain>
    </source>
</reference>
<organism evidence="2 3">
    <name type="scientific">Lutispora thermophila DSM 19022</name>
    <dbReference type="NCBI Taxonomy" id="1122184"/>
    <lineage>
        <taxon>Bacteria</taxon>
        <taxon>Bacillati</taxon>
        <taxon>Bacillota</taxon>
        <taxon>Clostridia</taxon>
        <taxon>Lutisporales</taxon>
        <taxon>Lutisporaceae</taxon>
        <taxon>Lutispora</taxon>
    </lineage>
</organism>
<name>A0A1M6IFL0_9FIRM</name>
<evidence type="ECO:0000313" key="2">
    <source>
        <dbReference type="EMBL" id="SHJ33106.1"/>
    </source>
</evidence>
<feature type="region of interest" description="Disordered" evidence="1">
    <location>
        <begin position="1"/>
        <end position="25"/>
    </location>
</feature>
<accession>A0A1M6IFL0</accession>
<dbReference type="RefSeq" id="WP_073027530.1">
    <property type="nucleotide sequence ID" value="NZ_FQZS01000031.1"/>
</dbReference>
<gene>
    <name evidence="2" type="ORF">SAMN02745176_03228</name>
</gene>
<dbReference type="AlphaFoldDB" id="A0A1M6IFL0"/>
<keyword evidence="3" id="KW-1185">Reference proteome</keyword>
<dbReference type="Proteomes" id="UP000184442">
    <property type="component" value="Unassembled WGS sequence"/>
</dbReference>
<evidence type="ECO:0000313" key="3">
    <source>
        <dbReference type="Proteomes" id="UP000184442"/>
    </source>
</evidence>
<sequence>MINPVNVSGMEKPMNTYEKKDLKQENKMETTVEQEAYIVDIGNTPEKKATYDNPGVVKPDIKRIEQLKKEADDALRPLRQMVEELLKKQGMYFKDANFKPNEGEMVEIDDETRAEAQRLISDEGEYGIENTANRLFEFAKAVSGNDKTKLNELKAAIEQGYKAAEEAFGGELPEICKKTLARTMEKLDQWAASEEE</sequence>
<dbReference type="STRING" id="1122184.SAMN02745176_03228"/>
<dbReference type="OrthoDB" id="49105at2"/>
<evidence type="ECO:0000256" key="1">
    <source>
        <dbReference type="SAM" id="MobiDB-lite"/>
    </source>
</evidence>
<proteinExistence type="predicted"/>
<protein>
    <submittedName>
        <fullName evidence="2">Uncharacterized protein</fullName>
    </submittedName>
</protein>